<keyword evidence="1" id="KW-0472">Membrane</keyword>
<dbReference type="Proteomes" id="UP001481413">
    <property type="component" value="Unassembled WGS sequence"/>
</dbReference>
<keyword evidence="1" id="KW-1133">Transmembrane helix</keyword>
<protein>
    <submittedName>
        <fullName evidence="2">Uncharacterized protein</fullName>
    </submittedName>
</protein>
<organism evidence="2 3">
    <name type="scientific">Thalassolituus maritimus</name>
    <dbReference type="NCBI Taxonomy" id="484498"/>
    <lineage>
        <taxon>Bacteria</taxon>
        <taxon>Pseudomonadati</taxon>
        <taxon>Pseudomonadota</taxon>
        <taxon>Gammaproteobacteria</taxon>
        <taxon>Oceanospirillales</taxon>
        <taxon>Oceanospirillaceae</taxon>
        <taxon>Thalassolituus</taxon>
    </lineage>
</organism>
<evidence type="ECO:0000313" key="3">
    <source>
        <dbReference type="Proteomes" id="UP001481413"/>
    </source>
</evidence>
<evidence type="ECO:0000256" key="1">
    <source>
        <dbReference type="SAM" id="Phobius"/>
    </source>
</evidence>
<dbReference type="EMBL" id="BAABWH010000008">
    <property type="protein sequence ID" value="GAA6146491.1"/>
    <property type="molecule type" value="Genomic_DNA"/>
</dbReference>
<feature type="transmembrane region" description="Helical" evidence="1">
    <location>
        <begin position="18"/>
        <end position="41"/>
    </location>
</feature>
<sequence length="216" mass="24298">MASEAPKKRTPAMLLIRYWWVFLVMALGLAYFFVVSVLLAAGKNQSPSSAENNFLETVSVIAPWHAEALIAHAEHKRSFAITAEGADRSAALLDALVLTERAIERRPLWPYYHLGALDAEYLLGKPAAVIQARLDTIARLAPNERGLDYNLIELSLLSWHDLRPDQQRWIAARIKSARFDTRKELSGFIEKMVDSDPVFCSTLPWSTVRKFCKASS</sequence>
<accession>A0ABQ0A274</accession>
<keyword evidence="3" id="KW-1185">Reference proteome</keyword>
<gene>
    <name evidence="2" type="ORF">NBRC116585_26090</name>
</gene>
<keyword evidence="1" id="KW-0812">Transmembrane</keyword>
<proteinExistence type="predicted"/>
<name>A0ABQ0A274_9GAMM</name>
<reference evidence="2 3" key="1">
    <citation type="submission" date="2024-04" db="EMBL/GenBank/DDBJ databases">
        <title>Draft genome sequence of Thalassolituus maritimus NBRC 116585.</title>
        <authorList>
            <person name="Miyakawa T."/>
            <person name="Kusuya Y."/>
            <person name="Miura T."/>
        </authorList>
    </citation>
    <scope>NUCLEOTIDE SEQUENCE [LARGE SCALE GENOMIC DNA]</scope>
    <source>
        <strain evidence="2 3">5NW40-0001</strain>
    </source>
</reference>
<evidence type="ECO:0000313" key="2">
    <source>
        <dbReference type="EMBL" id="GAA6146491.1"/>
    </source>
</evidence>
<comment type="caution">
    <text evidence="2">The sequence shown here is derived from an EMBL/GenBank/DDBJ whole genome shotgun (WGS) entry which is preliminary data.</text>
</comment>